<organism evidence="1 2">
    <name type="scientific">Caryophanon latum</name>
    <dbReference type="NCBI Taxonomy" id="33977"/>
    <lineage>
        <taxon>Bacteria</taxon>
        <taxon>Bacillati</taxon>
        <taxon>Bacillota</taxon>
        <taxon>Bacilli</taxon>
        <taxon>Bacillales</taxon>
        <taxon>Caryophanaceae</taxon>
        <taxon>Caryophanon</taxon>
    </lineage>
</organism>
<reference evidence="1 2" key="1">
    <citation type="submission" date="2016-07" db="EMBL/GenBank/DDBJ databases">
        <title>Caryophanon latum genome sequencing.</title>
        <authorList>
            <person name="Verma A."/>
            <person name="Pal Y."/>
            <person name="Krishnamurthi S."/>
        </authorList>
    </citation>
    <scope>NUCLEOTIDE SEQUENCE [LARGE SCALE GENOMIC DNA]</scope>
    <source>
        <strain evidence="1 2">DSM 14151</strain>
    </source>
</reference>
<dbReference type="EMBL" id="MATO01000010">
    <property type="protein sequence ID" value="OCS93344.1"/>
    <property type="molecule type" value="Genomic_DNA"/>
</dbReference>
<dbReference type="AlphaFoldDB" id="A0A1C0Z1M7"/>
<dbReference type="Pfam" id="PF12687">
    <property type="entry name" value="DUF3801"/>
    <property type="match status" value="1"/>
</dbReference>
<sequence>MVNIDEHTKNAIEIISEGAKITEQTLLFILKSLLKLLEDKDRNQDFLISSNTKEGKQKISALIKKHQANVYALDENLTKEQLKDYQQEFKKLGVDFSITKNGKDSYSFFFAGQQSNVIEKALKNVSEIKSAVLENEHVRKAEMGLVAMQKELPTDSVNKVQQLYNSPTDNTEQMVELSPEEKELLTQHKTVDEIKFDTKEKLSNEPSKTPEVSPIHIDQLNATQQKSFQSENEQIEYVISQLTPEELTLMHQMIKAESEALSNAFTNVSNTQYEQVNTLKAMKKTTSKDSLEKVTAIYRAHVHIAFNDTPKNKIAGSTLAARIFSIAMQKEAPLKSDEVKTKPSFSIEGVKKIDAELKATEKNNRVKNRSQGLER</sequence>
<dbReference type="Proteomes" id="UP000093482">
    <property type="component" value="Unassembled WGS sequence"/>
</dbReference>
<proteinExistence type="predicted"/>
<evidence type="ECO:0000313" key="1">
    <source>
        <dbReference type="EMBL" id="OCS93344.1"/>
    </source>
</evidence>
<dbReference type="InterPro" id="IPR024234">
    <property type="entry name" value="DUF3801"/>
</dbReference>
<evidence type="ECO:0000313" key="2">
    <source>
        <dbReference type="Proteomes" id="UP000093482"/>
    </source>
</evidence>
<name>A0A1C0Z1M7_9BACL</name>
<dbReference type="RefSeq" id="WP_066461765.1">
    <property type="nucleotide sequence ID" value="NZ_MATO01000010.1"/>
</dbReference>
<evidence type="ECO:0008006" key="3">
    <source>
        <dbReference type="Google" id="ProtNLM"/>
    </source>
</evidence>
<accession>A0A1C0Z1M7</accession>
<keyword evidence="2" id="KW-1185">Reference proteome</keyword>
<gene>
    <name evidence="1" type="ORF">A6K76_05470</name>
</gene>
<protein>
    <recommendedName>
        <fullName evidence="3">DUF3801 domain-containing protein</fullName>
    </recommendedName>
</protein>
<comment type="caution">
    <text evidence="1">The sequence shown here is derived from an EMBL/GenBank/DDBJ whole genome shotgun (WGS) entry which is preliminary data.</text>
</comment>